<evidence type="ECO:0000313" key="2">
    <source>
        <dbReference type="EMBL" id="KAG5280230.1"/>
    </source>
</evidence>
<sequence>MHSLALATSSIDPKLSRVSPSRLSPFLKLSLRASIIAWSGGRVQGMSAAPAHPSGCLGKVNGRTVNSPLARHTKGFSHWTKWPLKCRQGAPYTTS</sequence>
<feature type="region of interest" description="Disordered" evidence="1">
    <location>
        <begin position="1"/>
        <end position="21"/>
    </location>
</feature>
<gene>
    <name evidence="2" type="ORF">AALO_G00086550</name>
</gene>
<proteinExistence type="predicted"/>
<comment type="caution">
    <text evidence="2">The sequence shown here is derived from an EMBL/GenBank/DDBJ whole genome shotgun (WGS) entry which is preliminary data.</text>
</comment>
<accession>A0AAV6GZB6</accession>
<evidence type="ECO:0000256" key="1">
    <source>
        <dbReference type="SAM" id="MobiDB-lite"/>
    </source>
</evidence>
<protein>
    <submittedName>
        <fullName evidence="2">Uncharacterized protein</fullName>
    </submittedName>
</protein>
<name>A0AAV6GZB6_9TELE</name>
<dbReference type="EMBL" id="JADWDJ010000006">
    <property type="protein sequence ID" value="KAG5280230.1"/>
    <property type="molecule type" value="Genomic_DNA"/>
</dbReference>
<feature type="compositionally biased region" description="Polar residues" evidence="1">
    <location>
        <begin position="1"/>
        <end position="11"/>
    </location>
</feature>
<dbReference type="Proteomes" id="UP000823561">
    <property type="component" value="Chromosome 6"/>
</dbReference>
<dbReference type="AlphaFoldDB" id="A0AAV6GZB6"/>
<organism evidence="2 3">
    <name type="scientific">Alosa alosa</name>
    <name type="common">allis shad</name>
    <dbReference type="NCBI Taxonomy" id="278164"/>
    <lineage>
        <taxon>Eukaryota</taxon>
        <taxon>Metazoa</taxon>
        <taxon>Chordata</taxon>
        <taxon>Craniata</taxon>
        <taxon>Vertebrata</taxon>
        <taxon>Euteleostomi</taxon>
        <taxon>Actinopterygii</taxon>
        <taxon>Neopterygii</taxon>
        <taxon>Teleostei</taxon>
        <taxon>Clupei</taxon>
        <taxon>Clupeiformes</taxon>
        <taxon>Clupeoidei</taxon>
        <taxon>Clupeidae</taxon>
        <taxon>Alosa</taxon>
    </lineage>
</organism>
<reference evidence="2" key="1">
    <citation type="submission" date="2020-10" db="EMBL/GenBank/DDBJ databases">
        <title>Chromosome-scale genome assembly of the Allis shad, Alosa alosa.</title>
        <authorList>
            <person name="Margot Z."/>
            <person name="Christophe K."/>
            <person name="Cabau C."/>
            <person name="Louis A."/>
            <person name="Berthelot C."/>
            <person name="Parey E."/>
            <person name="Roest Crollius H."/>
            <person name="Montfort J."/>
            <person name="Robinson-Rechavi M."/>
            <person name="Bucao C."/>
            <person name="Bouchez O."/>
            <person name="Gislard M."/>
            <person name="Lluch J."/>
            <person name="Milhes M."/>
            <person name="Lampietro C."/>
            <person name="Lopez Roques C."/>
            <person name="Donnadieu C."/>
            <person name="Braasch I."/>
            <person name="Desvignes T."/>
            <person name="Postlethwait J."/>
            <person name="Bobe J."/>
            <person name="Guiguen Y."/>
        </authorList>
    </citation>
    <scope>NUCLEOTIDE SEQUENCE</scope>
    <source>
        <strain evidence="2">M-15738</strain>
        <tissue evidence="2">Blood</tissue>
    </source>
</reference>
<keyword evidence="3" id="KW-1185">Reference proteome</keyword>
<evidence type="ECO:0000313" key="3">
    <source>
        <dbReference type="Proteomes" id="UP000823561"/>
    </source>
</evidence>
<feature type="non-terminal residue" evidence="2">
    <location>
        <position position="95"/>
    </location>
</feature>